<evidence type="ECO:0000313" key="3">
    <source>
        <dbReference type="Proteomes" id="UP001501624"/>
    </source>
</evidence>
<evidence type="ECO:0000259" key="1">
    <source>
        <dbReference type="PROSITE" id="PS51725"/>
    </source>
</evidence>
<name>A0ABP7HQ93_9PSEU</name>
<dbReference type="InterPro" id="IPR011008">
    <property type="entry name" value="Dimeric_a/b-barrel"/>
</dbReference>
<keyword evidence="2" id="KW-0560">Oxidoreductase</keyword>
<sequence length="108" mass="11953">MPVSTIDAAAGVTTLINQFTVAPERQQELIDVLDQATEQVMRHQPGFIAANIHASLDGTHVANYAQWESEEAFRAMLANPECQEHMRAAAQIGSFEPVLYRVASVHHR</sequence>
<dbReference type="RefSeq" id="WP_020417895.1">
    <property type="nucleotide sequence ID" value="NZ_BAABCM010000001.1"/>
</dbReference>
<feature type="domain" description="ABM" evidence="1">
    <location>
        <begin position="13"/>
        <end position="102"/>
    </location>
</feature>
<evidence type="ECO:0000313" key="2">
    <source>
        <dbReference type="EMBL" id="GAA3798354.1"/>
    </source>
</evidence>
<gene>
    <name evidence="2" type="ORF">GCM10022380_14500</name>
</gene>
<proteinExistence type="predicted"/>
<dbReference type="Proteomes" id="UP001501624">
    <property type="component" value="Unassembled WGS sequence"/>
</dbReference>
<accession>A0ABP7HQ93</accession>
<dbReference type="GO" id="GO:0004497">
    <property type="term" value="F:monooxygenase activity"/>
    <property type="evidence" value="ECO:0007669"/>
    <property type="project" value="UniProtKB-KW"/>
</dbReference>
<keyword evidence="3" id="KW-1185">Reference proteome</keyword>
<dbReference type="SUPFAM" id="SSF54909">
    <property type="entry name" value="Dimeric alpha+beta barrel"/>
    <property type="match status" value="1"/>
</dbReference>
<dbReference type="InterPro" id="IPR007138">
    <property type="entry name" value="ABM_dom"/>
</dbReference>
<dbReference type="Pfam" id="PF03992">
    <property type="entry name" value="ABM"/>
    <property type="match status" value="1"/>
</dbReference>
<dbReference type="PROSITE" id="PS51725">
    <property type="entry name" value="ABM"/>
    <property type="match status" value="1"/>
</dbReference>
<comment type="caution">
    <text evidence="2">The sequence shown here is derived from an EMBL/GenBank/DDBJ whole genome shotgun (WGS) entry which is preliminary data.</text>
</comment>
<keyword evidence="2" id="KW-0503">Monooxygenase</keyword>
<organism evidence="2 3">
    <name type="scientific">Amycolatopsis tucumanensis</name>
    <dbReference type="NCBI Taxonomy" id="401106"/>
    <lineage>
        <taxon>Bacteria</taxon>
        <taxon>Bacillati</taxon>
        <taxon>Actinomycetota</taxon>
        <taxon>Actinomycetes</taxon>
        <taxon>Pseudonocardiales</taxon>
        <taxon>Pseudonocardiaceae</taxon>
        <taxon>Amycolatopsis</taxon>
    </lineage>
</organism>
<protein>
    <submittedName>
        <fullName evidence="2">Antibiotic biosynthesis monooxygenase</fullName>
    </submittedName>
</protein>
<reference evidence="3" key="1">
    <citation type="journal article" date="2019" name="Int. J. Syst. Evol. Microbiol.">
        <title>The Global Catalogue of Microorganisms (GCM) 10K type strain sequencing project: providing services to taxonomists for standard genome sequencing and annotation.</title>
        <authorList>
            <consortium name="The Broad Institute Genomics Platform"/>
            <consortium name="The Broad Institute Genome Sequencing Center for Infectious Disease"/>
            <person name="Wu L."/>
            <person name="Ma J."/>
        </authorList>
    </citation>
    <scope>NUCLEOTIDE SEQUENCE [LARGE SCALE GENOMIC DNA]</scope>
    <source>
        <strain evidence="3">JCM 17017</strain>
    </source>
</reference>
<dbReference type="Gene3D" id="3.30.70.100">
    <property type="match status" value="1"/>
</dbReference>
<dbReference type="EMBL" id="BAABCM010000001">
    <property type="protein sequence ID" value="GAA3798354.1"/>
    <property type="molecule type" value="Genomic_DNA"/>
</dbReference>